<organism evidence="1 2">
    <name type="scientific">Nitratireductor aquibiodomus</name>
    <dbReference type="NCBI Taxonomy" id="204799"/>
    <lineage>
        <taxon>Bacteria</taxon>
        <taxon>Pseudomonadati</taxon>
        <taxon>Pseudomonadota</taxon>
        <taxon>Alphaproteobacteria</taxon>
        <taxon>Hyphomicrobiales</taxon>
        <taxon>Phyllobacteriaceae</taxon>
        <taxon>Nitratireductor</taxon>
    </lineage>
</organism>
<dbReference type="GO" id="GO:0043165">
    <property type="term" value="P:Gram-negative-bacterium-type cell outer membrane assembly"/>
    <property type="evidence" value="ECO:0007669"/>
    <property type="project" value="InterPro"/>
</dbReference>
<evidence type="ECO:0000313" key="2">
    <source>
        <dbReference type="Proteomes" id="UP000199064"/>
    </source>
</evidence>
<dbReference type="EMBL" id="FNSL01000001">
    <property type="protein sequence ID" value="SEB55047.1"/>
    <property type="molecule type" value="Genomic_DNA"/>
</dbReference>
<name>A0A1H4K9G6_9HYPH</name>
<sequence>MLFGKQGESLNPTFRVSLLAGLALSLAVASGCTVRPLMATPDVTTSGYASVPALSSIAIAPVDTRYGQEVRNHLIFLLNGGAGQPAGARYTVDLSVTRSSTAAARVQVRTDNEPTSSLMTMTADYKVTDSDTGSVVATGRRQISSAYDVPRQEFAALRAERDAENRAARELAEQLRLALGQDLARAENGS</sequence>
<keyword evidence="2" id="KW-1185">Reference proteome</keyword>
<dbReference type="Gene3D" id="3.30.160.150">
    <property type="entry name" value="Lipoprotein like domain"/>
    <property type="match status" value="1"/>
</dbReference>
<dbReference type="PROSITE" id="PS51257">
    <property type="entry name" value="PROKAR_LIPOPROTEIN"/>
    <property type="match status" value="1"/>
</dbReference>
<gene>
    <name evidence="1" type="ORF">SAMN05216452_2065</name>
</gene>
<protein>
    <submittedName>
        <fullName evidence="1">LPS-assembly lipoprotein</fullName>
    </submittedName>
</protein>
<proteinExistence type="predicted"/>
<accession>A0A1H4K9G6</accession>
<dbReference type="AlphaFoldDB" id="A0A1H4K9G6"/>
<keyword evidence="1" id="KW-0449">Lipoprotein</keyword>
<dbReference type="Pfam" id="PF04390">
    <property type="entry name" value="LptE"/>
    <property type="match status" value="1"/>
</dbReference>
<dbReference type="GO" id="GO:0019867">
    <property type="term" value="C:outer membrane"/>
    <property type="evidence" value="ECO:0007669"/>
    <property type="project" value="InterPro"/>
</dbReference>
<evidence type="ECO:0000313" key="1">
    <source>
        <dbReference type="EMBL" id="SEB55047.1"/>
    </source>
</evidence>
<dbReference type="Proteomes" id="UP000199064">
    <property type="component" value="Unassembled WGS sequence"/>
</dbReference>
<dbReference type="InterPro" id="IPR007485">
    <property type="entry name" value="LPS_assembly_LptE"/>
</dbReference>
<reference evidence="2" key="1">
    <citation type="submission" date="2016-10" db="EMBL/GenBank/DDBJ databases">
        <authorList>
            <person name="Varghese N."/>
            <person name="Submissions S."/>
        </authorList>
    </citation>
    <scope>NUCLEOTIDE SEQUENCE [LARGE SCALE GENOMIC DNA]</scope>
    <source>
        <strain evidence="2">ES.061</strain>
    </source>
</reference>